<protein>
    <recommendedName>
        <fullName evidence="2">DUF5018 domain-containing protein</fullName>
    </recommendedName>
</protein>
<dbReference type="AlphaFoldDB" id="A0A9D9IT76"/>
<keyword evidence="1" id="KW-0732">Signal</keyword>
<dbReference type="InterPro" id="IPR054460">
    <property type="entry name" value="DUF5018-rel"/>
</dbReference>
<evidence type="ECO:0000259" key="2">
    <source>
        <dbReference type="Pfam" id="PF22243"/>
    </source>
</evidence>
<reference evidence="3" key="2">
    <citation type="journal article" date="2021" name="PeerJ">
        <title>Extensive microbial diversity within the chicken gut microbiome revealed by metagenomics and culture.</title>
        <authorList>
            <person name="Gilroy R."/>
            <person name="Ravi A."/>
            <person name="Getino M."/>
            <person name="Pursley I."/>
            <person name="Horton D.L."/>
            <person name="Alikhan N.F."/>
            <person name="Baker D."/>
            <person name="Gharbi K."/>
            <person name="Hall N."/>
            <person name="Watson M."/>
            <person name="Adriaenssens E.M."/>
            <person name="Foster-Nyarko E."/>
            <person name="Jarju S."/>
            <person name="Secka A."/>
            <person name="Antonio M."/>
            <person name="Oren A."/>
            <person name="Chaudhuri R.R."/>
            <person name="La Ragione R."/>
            <person name="Hildebrand F."/>
            <person name="Pallen M.J."/>
        </authorList>
    </citation>
    <scope>NUCLEOTIDE SEQUENCE</scope>
    <source>
        <strain evidence="3">2478</strain>
    </source>
</reference>
<proteinExistence type="predicted"/>
<sequence>MKKIYAIMVFAVLALMNTSCLKMGLDELETYDLNDITNVRFEYRWYEESAEQMNVMEMTVSNDIDAEGRVIECSITVPAATGKFTDEIRSQVSLNALAINVDASTAARIAPVDGAPVMGVFPSDFSAGEFKYTVMAGNGDKAEWTIRIVDFRK</sequence>
<feature type="signal peptide" evidence="1">
    <location>
        <begin position="1"/>
        <end position="21"/>
    </location>
</feature>
<name>A0A9D9IT76_9BACT</name>
<feature type="domain" description="DUF5018" evidence="2">
    <location>
        <begin position="36"/>
        <end position="147"/>
    </location>
</feature>
<feature type="chain" id="PRO_5039556071" description="DUF5018 domain-containing protein" evidence="1">
    <location>
        <begin position="22"/>
        <end position="153"/>
    </location>
</feature>
<evidence type="ECO:0000256" key="1">
    <source>
        <dbReference type="SAM" id="SignalP"/>
    </source>
</evidence>
<dbReference type="EMBL" id="JADILZ010000028">
    <property type="protein sequence ID" value="MBO8477900.1"/>
    <property type="molecule type" value="Genomic_DNA"/>
</dbReference>
<gene>
    <name evidence="3" type="ORF">IAB80_03260</name>
</gene>
<dbReference type="Proteomes" id="UP000823771">
    <property type="component" value="Unassembled WGS sequence"/>
</dbReference>
<evidence type="ECO:0000313" key="4">
    <source>
        <dbReference type="Proteomes" id="UP000823771"/>
    </source>
</evidence>
<evidence type="ECO:0000313" key="3">
    <source>
        <dbReference type="EMBL" id="MBO8477900.1"/>
    </source>
</evidence>
<accession>A0A9D9IT76</accession>
<dbReference type="Gene3D" id="2.60.40.4120">
    <property type="match status" value="1"/>
</dbReference>
<dbReference type="Pfam" id="PF22243">
    <property type="entry name" value="DUF5018-rel"/>
    <property type="match status" value="1"/>
</dbReference>
<reference evidence="3" key="1">
    <citation type="submission" date="2020-10" db="EMBL/GenBank/DDBJ databases">
        <authorList>
            <person name="Gilroy R."/>
        </authorList>
    </citation>
    <scope>NUCLEOTIDE SEQUENCE</scope>
    <source>
        <strain evidence="3">2478</strain>
    </source>
</reference>
<comment type="caution">
    <text evidence="3">The sequence shown here is derived from an EMBL/GenBank/DDBJ whole genome shotgun (WGS) entry which is preliminary data.</text>
</comment>
<organism evidence="3 4">
    <name type="scientific">Candidatus Cryptobacteroides excrementipullorum</name>
    <dbReference type="NCBI Taxonomy" id="2840761"/>
    <lineage>
        <taxon>Bacteria</taxon>
        <taxon>Pseudomonadati</taxon>
        <taxon>Bacteroidota</taxon>
        <taxon>Bacteroidia</taxon>
        <taxon>Bacteroidales</taxon>
        <taxon>Candidatus Cryptobacteroides</taxon>
    </lineage>
</organism>